<protein>
    <submittedName>
        <fullName evidence="2">Uncharacterized protein</fullName>
    </submittedName>
</protein>
<proteinExistence type="predicted"/>
<feature type="signal peptide" evidence="1">
    <location>
        <begin position="1"/>
        <end position="20"/>
    </location>
</feature>
<dbReference type="OrthoDB" id="1894652at2759"/>
<sequence>MKLSLFVLSLTIGLFSPSLAAPNPDAAVVYPCGGDPLSAVKSSSLPARFRSSRRLLSLRVSTLEQRVSGSGALSQKLWSKRCNARRTTGGQHLCHSPSPFPPALTAQPYSEHGSISIEASASTAIFTPARDLAEDLNSFSETLGSLEVPFDALYQVALQDDQSDAFWDRCRKAPSRLLLVLEKSCGNYLCKAL</sequence>
<dbReference type="EMBL" id="MU155196">
    <property type="protein sequence ID" value="KAF9480324.1"/>
    <property type="molecule type" value="Genomic_DNA"/>
</dbReference>
<dbReference type="Proteomes" id="UP000807469">
    <property type="component" value="Unassembled WGS sequence"/>
</dbReference>
<dbReference type="AlphaFoldDB" id="A0A9P6D1F3"/>
<reference evidence="2" key="1">
    <citation type="submission" date="2020-11" db="EMBL/GenBank/DDBJ databases">
        <authorList>
            <consortium name="DOE Joint Genome Institute"/>
            <person name="Ahrendt S."/>
            <person name="Riley R."/>
            <person name="Andreopoulos W."/>
            <person name="Labutti K."/>
            <person name="Pangilinan J."/>
            <person name="Ruiz-Duenas F.J."/>
            <person name="Barrasa J.M."/>
            <person name="Sanchez-Garcia M."/>
            <person name="Camarero S."/>
            <person name="Miyauchi S."/>
            <person name="Serrano A."/>
            <person name="Linde D."/>
            <person name="Babiker R."/>
            <person name="Drula E."/>
            <person name="Ayuso-Fernandez I."/>
            <person name="Pacheco R."/>
            <person name="Padilla G."/>
            <person name="Ferreira P."/>
            <person name="Barriuso J."/>
            <person name="Kellner H."/>
            <person name="Castanera R."/>
            <person name="Alfaro M."/>
            <person name="Ramirez L."/>
            <person name="Pisabarro A.G."/>
            <person name="Kuo A."/>
            <person name="Tritt A."/>
            <person name="Lipzen A."/>
            <person name="He G."/>
            <person name="Yan M."/>
            <person name="Ng V."/>
            <person name="Cullen D."/>
            <person name="Martin F."/>
            <person name="Rosso M.-N."/>
            <person name="Henrissat B."/>
            <person name="Hibbett D."/>
            <person name="Martinez A.T."/>
            <person name="Grigoriev I.V."/>
        </authorList>
    </citation>
    <scope>NUCLEOTIDE SEQUENCE</scope>
    <source>
        <strain evidence="2">CIRM-BRFM 674</strain>
    </source>
</reference>
<comment type="caution">
    <text evidence="2">The sequence shown here is derived from an EMBL/GenBank/DDBJ whole genome shotgun (WGS) entry which is preliminary data.</text>
</comment>
<keyword evidence="1" id="KW-0732">Signal</keyword>
<organism evidence="2 3">
    <name type="scientific">Pholiota conissans</name>
    <dbReference type="NCBI Taxonomy" id="109636"/>
    <lineage>
        <taxon>Eukaryota</taxon>
        <taxon>Fungi</taxon>
        <taxon>Dikarya</taxon>
        <taxon>Basidiomycota</taxon>
        <taxon>Agaricomycotina</taxon>
        <taxon>Agaricomycetes</taxon>
        <taxon>Agaricomycetidae</taxon>
        <taxon>Agaricales</taxon>
        <taxon>Agaricineae</taxon>
        <taxon>Strophariaceae</taxon>
        <taxon>Pholiota</taxon>
    </lineage>
</organism>
<name>A0A9P6D1F3_9AGAR</name>
<gene>
    <name evidence="2" type="ORF">BDN70DRAFT_931796</name>
</gene>
<feature type="chain" id="PRO_5040468191" evidence="1">
    <location>
        <begin position="21"/>
        <end position="193"/>
    </location>
</feature>
<evidence type="ECO:0000313" key="2">
    <source>
        <dbReference type="EMBL" id="KAF9480324.1"/>
    </source>
</evidence>
<accession>A0A9P6D1F3</accession>
<evidence type="ECO:0000313" key="3">
    <source>
        <dbReference type="Proteomes" id="UP000807469"/>
    </source>
</evidence>
<keyword evidence="3" id="KW-1185">Reference proteome</keyword>
<evidence type="ECO:0000256" key="1">
    <source>
        <dbReference type="SAM" id="SignalP"/>
    </source>
</evidence>